<evidence type="ECO:0000256" key="1">
    <source>
        <dbReference type="SAM" id="Coils"/>
    </source>
</evidence>
<accession>A0A0N9Q9K3</accession>
<dbReference type="Proteomes" id="UP000203826">
    <property type="component" value="Segment"/>
</dbReference>
<dbReference type="Pfam" id="PF19064">
    <property type="entry name" value="DUF5760"/>
    <property type="match status" value="1"/>
</dbReference>
<feature type="coiled-coil region" evidence="1">
    <location>
        <begin position="17"/>
        <end position="44"/>
    </location>
</feature>
<reference evidence="2 3" key="1">
    <citation type="journal article" date="2015" name="Genome Announc.">
        <title>The 474-Kilobase-Pair Complete Genome Sequence of CeV-01B, a Virus Infecting Haptolina (Chrysochromulina) ericina (Prymnesiophyceae).</title>
        <authorList>
            <person name="Gallot-Lavallee L."/>
            <person name="Pagarete A."/>
            <person name="Legendre M."/>
            <person name="Santini S."/>
            <person name="Sandaa R.A."/>
            <person name="Himmelbauer H."/>
            <person name="Ogata H."/>
            <person name="Bratbak G."/>
            <person name="Claverie J.M."/>
        </authorList>
    </citation>
    <scope>NUCLEOTIDE SEQUENCE [LARGE SCALE GENOMIC DNA]</scope>
    <source>
        <strain evidence="2">CeV-01B</strain>
    </source>
</reference>
<name>A0A0N9Q9K3_9VIRU</name>
<proteinExistence type="predicted"/>
<gene>
    <name evidence="2" type="ORF">ceV_357</name>
</gene>
<evidence type="ECO:0000313" key="3">
    <source>
        <dbReference type="Proteomes" id="UP000203826"/>
    </source>
</evidence>
<keyword evidence="3" id="KW-1185">Reference proteome</keyword>
<dbReference type="EMBL" id="KT820662">
    <property type="protein sequence ID" value="ALH23263.1"/>
    <property type="molecule type" value="Genomic_DNA"/>
</dbReference>
<protein>
    <submittedName>
        <fullName evidence="2">Uncharacterized protein</fullName>
    </submittedName>
</protein>
<evidence type="ECO:0000313" key="2">
    <source>
        <dbReference type="EMBL" id="ALH23263.1"/>
    </source>
</evidence>
<keyword evidence="1" id="KW-0175">Coiled coil</keyword>
<dbReference type="InterPro" id="IPR043918">
    <property type="entry name" value="DUF5760"/>
</dbReference>
<organism evidence="2 3">
    <name type="scientific">Chrysochromulina ericina virus CeV-01B</name>
    <dbReference type="NCBI Taxonomy" id="3070830"/>
    <lineage>
        <taxon>Viruses</taxon>
        <taxon>Varidnaviria</taxon>
        <taxon>Bamfordvirae</taxon>
        <taxon>Nucleocytoviricota</taxon>
        <taxon>Megaviricetes</taxon>
        <taxon>Imitervirales</taxon>
        <taxon>Mesomimiviridae</taxon>
        <taxon>Tethysvirus</taxon>
        <taxon>Tethysvirus raunefjordenense</taxon>
    </lineage>
</organism>
<dbReference type="KEGG" id="vg:26049224"/>
<sequence length="119" mass="14228">MSFENNIRKWIQSDNAIKEKYLAIKQLKIEKEQYNENILEYMNENNLENATIKIGDGKLRLVESNIPQALTFKFICEALCEYFQDDEDHEEVVKEIITFMKEKRNIKTNREIKRYGICS</sequence>